<reference evidence="1 2" key="1">
    <citation type="journal article" date="2022" name="Genome Biol. Evol.">
        <title>The Spruce Budworm Genome: Reconstructing the Evolutionary History of Antifreeze Proteins.</title>
        <authorList>
            <person name="Beliveau C."/>
            <person name="Gagne P."/>
            <person name="Picq S."/>
            <person name="Vernygora O."/>
            <person name="Keeling C.I."/>
            <person name="Pinkney K."/>
            <person name="Doucet D."/>
            <person name="Wen F."/>
            <person name="Johnston J.S."/>
            <person name="Maaroufi H."/>
            <person name="Boyle B."/>
            <person name="Laroche J."/>
            <person name="Dewar K."/>
            <person name="Juretic N."/>
            <person name="Blackburn G."/>
            <person name="Nisole A."/>
            <person name="Brunet B."/>
            <person name="Brandao M."/>
            <person name="Lumley L."/>
            <person name="Duan J."/>
            <person name="Quan G."/>
            <person name="Lucarotti C.J."/>
            <person name="Roe A.D."/>
            <person name="Sperling F.A.H."/>
            <person name="Levesque R.C."/>
            <person name="Cusson M."/>
        </authorList>
    </citation>
    <scope>NUCLEOTIDE SEQUENCE [LARGE SCALE GENOMIC DNA]</scope>
    <source>
        <strain evidence="1">Glfc:IPQL:Cfum</strain>
    </source>
</reference>
<evidence type="ECO:0000313" key="1">
    <source>
        <dbReference type="EMBL" id="KAI8431344.1"/>
    </source>
</evidence>
<sequence length="660" mass="76639">MYAVKREFGEEICRGCFSTDRRLSPLANYNLYFSLLDDKQKLEALKSPAMQLCWECNASLRRLKLFQTQVQQAHRLLHELVELEGQLPAEGLSQLHVCYKQDYDVIIEDDLDDIEEQLIIPVKEETKLVFNENLNPDDDHTFEDTDTLETHTELDLFVETMENSIVETIPRKKYKLKKGNRPGLRSSRDIIRPLYPNRNNGNKNDVKKTKIRVGNTLKRKIKQSNRKRCLNRKDPIQNVKVKKENQTPDVGDTAAKDLQNEVTNDDGAEGSADLELGNVKDQNTKEKIEVDIHNIEQENHSDESDSENDNNDPDFEEKDELDEYFTKVDLGPEEVKHILDNELSYVSEEQPYGCNYCGMCFQMHKTLAIHKRNRHKQIARCTNPVYLMYRCNICHKIVRQEHTEAHMKYLHRRRYSCKECDKEFWNIEEGRSHFMESHKQKRSCNLCAHISSTTKALEAHVRQRHTPVPCDICGKKTSGTERLKLHRRRHQTDDSTPEQCYCVPCDKQLPSVYAYEQHLKKSSVHSGKTPRIPCTKCGKLMADKNSLQLHYDRFHSDKTKFQCPQCDKYYGRSCGLRMHIDSVHLKKKLPKDKLCSMCGRGFSHSRVLKFHMRTHTGERPHVCPHCPAAFAQPYPLRKHLASQHGEAPAALNKEAPTTQA</sequence>
<dbReference type="Proteomes" id="UP001064048">
    <property type="component" value="Chromosome 30"/>
</dbReference>
<protein>
    <submittedName>
        <fullName evidence="1">Uncharacterized protein</fullName>
    </submittedName>
</protein>
<dbReference type="EMBL" id="CM046130">
    <property type="protein sequence ID" value="KAI8431344.1"/>
    <property type="molecule type" value="Genomic_DNA"/>
</dbReference>
<proteinExistence type="predicted"/>
<evidence type="ECO:0000313" key="2">
    <source>
        <dbReference type="Proteomes" id="UP001064048"/>
    </source>
</evidence>
<keyword evidence="2" id="KW-1185">Reference proteome</keyword>
<organism evidence="1 2">
    <name type="scientific">Choristoneura fumiferana</name>
    <name type="common">Spruce budworm moth</name>
    <name type="synonym">Archips fumiferana</name>
    <dbReference type="NCBI Taxonomy" id="7141"/>
    <lineage>
        <taxon>Eukaryota</taxon>
        <taxon>Metazoa</taxon>
        <taxon>Ecdysozoa</taxon>
        <taxon>Arthropoda</taxon>
        <taxon>Hexapoda</taxon>
        <taxon>Insecta</taxon>
        <taxon>Pterygota</taxon>
        <taxon>Neoptera</taxon>
        <taxon>Endopterygota</taxon>
        <taxon>Lepidoptera</taxon>
        <taxon>Glossata</taxon>
        <taxon>Ditrysia</taxon>
        <taxon>Tortricoidea</taxon>
        <taxon>Tortricidae</taxon>
        <taxon>Tortricinae</taxon>
        <taxon>Choristoneura</taxon>
    </lineage>
</organism>
<gene>
    <name evidence="1" type="ORF">MSG28_015884</name>
</gene>
<accession>A0ACC0K4I6</accession>
<name>A0ACC0K4I6_CHOFU</name>
<comment type="caution">
    <text evidence="1">The sequence shown here is derived from an EMBL/GenBank/DDBJ whole genome shotgun (WGS) entry which is preliminary data.</text>
</comment>